<dbReference type="Proteomes" id="UP000002754">
    <property type="component" value="Unassembled WGS sequence"/>
</dbReference>
<comment type="caution">
    <text evidence="1">The sequence shown here is derived from an EMBL/GenBank/DDBJ whole genome shotgun (WGS) entry which is preliminary data.</text>
</comment>
<protein>
    <submittedName>
        <fullName evidence="1">Uncharacterized protein</fullName>
    </submittedName>
</protein>
<dbReference type="Proteomes" id="UP000297014">
    <property type="component" value="Unassembled WGS sequence"/>
</dbReference>
<evidence type="ECO:0000313" key="1">
    <source>
        <dbReference type="EMBL" id="KGA98108.1"/>
    </source>
</evidence>
<dbReference type="RefSeq" id="WP_003323885.1">
    <property type="nucleotide sequence ID" value="NZ_ALPT02000015.1"/>
</dbReference>
<evidence type="ECO:0000313" key="3">
    <source>
        <dbReference type="Proteomes" id="UP000002754"/>
    </source>
</evidence>
<name>A0A094WPZ5_ALKAL</name>
<gene>
    <name evidence="2" type="ORF">AJ85_21670</name>
    <name evidence="1" type="ORF">BALCAV_0206155</name>
</gene>
<accession>A0A094WPZ5</accession>
<keyword evidence="3" id="KW-1185">Reference proteome</keyword>
<dbReference type="EMBL" id="JALP01000310">
    <property type="protein sequence ID" value="THG88781.1"/>
    <property type="molecule type" value="Genomic_DNA"/>
</dbReference>
<proteinExistence type="predicted"/>
<organism evidence="1 3">
    <name type="scientific">Alkalihalobacillus alcalophilus ATCC 27647 = CGMCC 1.3604</name>
    <dbReference type="NCBI Taxonomy" id="1218173"/>
    <lineage>
        <taxon>Bacteria</taxon>
        <taxon>Bacillati</taxon>
        <taxon>Bacillota</taxon>
        <taxon>Bacilli</taxon>
        <taxon>Bacillales</taxon>
        <taxon>Bacillaceae</taxon>
        <taxon>Alkalihalobacillus</taxon>
    </lineage>
</organism>
<reference evidence="1 3" key="1">
    <citation type="journal article" date="2014" name="Genome Announc.">
        <title>Draft Genome Sequence of Bacillus alcalophilus AV1934, a Classic Alkaliphile Isolated from Human Feces in 1934.</title>
        <authorList>
            <person name="Attie O."/>
            <person name="Jayaprakash A."/>
            <person name="Shah H."/>
            <person name="Paulsen I.T."/>
            <person name="Morino M."/>
            <person name="Takahashi Y."/>
            <person name="Narumi I."/>
            <person name="Sachidanandam R."/>
            <person name="Satoh K."/>
            <person name="Ito M."/>
            <person name="Krulwich T.A."/>
        </authorList>
    </citation>
    <scope>NUCLEOTIDE SEQUENCE [LARGE SCALE GENOMIC DNA]</scope>
    <source>
        <strain evidence="1 3">AV1934</strain>
    </source>
</reference>
<reference evidence="2 4" key="2">
    <citation type="submission" date="2014-01" db="EMBL/GenBank/DDBJ databases">
        <title>Draft genome sequencing of Bacillus alcalophilus CGMCC 1.3604.</title>
        <authorList>
            <person name="Yang J."/>
            <person name="Diao L."/>
            <person name="Yang S."/>
        </authorList>
    </citation>
    <scope>NUCLEOTIDE SEQUENCE [LARGE SCALE GENOMIC DNA]</scope>
    <source>
        <strain evidence="2 4">CGMCC 1.3604</strain>
    </source>
</reference>
<dbReference type="OrthoDB" id="2913806at2"/>
<dbReference type="EMBL" id="ALPT02000015">
    <property type="protein sequence ID" value="KGA98108.1"/>
    <property type="molecule type" value="Genomic_DNA"/>
</dbReference>
<evidence type="ECO:0000313" key="2">
    <source>
        <dbReference type="EMBL" id="THG88781.1"/>
    </source>
</evidence>
<dbReference type="AlphaFoldDB" id="A0A094WPZ5"/>
<sequence length="137" mass="16449">MSVRKRFFQRIYFTKKLPFIRLRSNKRASLILVKDRFNDCKTEAEKLLYQKLFSELYYPTPRMYVGGIQINIALVPYRLAFVEACSKEKEKRIIKQLRKKRWHVLFYDPAQITNADLCDEYLAKQSKLPAIYGLVRF</sequence>
<dbReference type="eggNOG" id="ENOG5030D8P">
    <property type="taxonomic scope" value="Bacteria"/>
</dbReference>
<evidence type="ECO:0000313" key="4">
    <source>
        <dbReference type="Proteomes" id="UP000297014"/>
    </source>
</evidence>